<accession>A0A0B2VBX7</accession>
<organism evidence="1 2">
    <name type="scientific">Toxocara canis</name>
    <name type="common">Canine roundworm</name>
    <dbReference type="NCBI Taxonomy" id="6265"/>
    <lineage>
        <taxon>Eukaryota</taxon>
        <taxon>Metazoa</taxon>
        <taxon>Ecdysozoa</taxon>
        <taxon>Nematoda</taxon>
        <taxon>Chromadorea</taxon>
        <taxon>Rhabditida</taxon>
        <taxon>Spirurina</taxon>
        <taxon>Ascaridomorpha</taxon>
        <taxon>Ascaridoidea</taxon>
        <taxon>Toxocaridae</taxon>
        <taxon>Toxocara</taxon>
    </lineage>
</organism>
<dbReference type="EMBL" id="JPKZ01001964">
    <property type="protein sequence ID" value="KHN78969.1"/>
    <property type="molecule type" value="Genomic_DNA"/>
</dbReference>
<name>A0A0B2VBX7_TOXCA</name>
<sequence length="110" mass="12637">MCPCVDEKPISIFVQYPTDKEYQSDGGRRRLLAVGTCARNFGVIKHVTTNINAYKEIARPTDYLYDANPMNYLAEDANERTLIKIDKERRLRLKTPQHDGSTIHRRAAIV</sequence>
<dbReference type="Proteomes" id="UP000031036">
    <property type="component" value="Unassembled WGS sequence"/>
</dbReference>
<protein>
    <submittedName>
        <fullName evidence="1">Uncharacterized protein</fullName>
    </submittedName>
</protein>
<evidence type="ECO:0000313" key="2">
    <source>
        <dbReference type="Proteomes" id="UP000031036"/>
    </source>
</evidence>
<gene>
    <name evidence="1" type="ORF">Tcan_09043</name>
</gene>
<reference evidence="1 2" key="1">
    <citation type="submission" date="2014-11" db="EMBL/GenBank/DDBJ databases">
        <title>Genetic blueprint of the zoonotic pathogen Toxocara canis.</title>
        <authorList>
            <person name="Zhu X.-Q."/>
            <person name="Korhonen P.K."/>
            <person name="Cai H."/>
            <person name="Young N.D."/>
            <person name="Nejsum P."/>
            <person name="von Samson-Himmelstjerna G."/>
            <person name="Boag P.R."/>
            <person name="Tan P."/>
            <person name="Li Q."/>
            <person name="Min J."/>
            <person name="Yang Y."/>
            <person name="Wang X."/>
            <person name="Fang X."/>
            <person name="Hall R.S."/>
            <person name="Hofmann A."/>
            <person name="Sternberg P.W."/>
            <person name="Jex A.R."/>
            <person name="Gasser R.B."/>
        </authorList>
    </citation>
    <scope>NUCLEOTIDE SEQUENCE [LARGE SCALE GENOMIC DNA]</scope>
    <source>
        <strain evidence="1">PN_DK_2014</strain>
    </source>
</reference>
<proteinExistence type="predicted"/>
<comment type="caution">
    <text evidence="1">The sequence shown here is derived from an EMBL/GenBank/DDBJ whole genome shotgun (WGS) entry which is preliminary data.</text>
</comment>
<evidence type="ECO:0000313" key="1">
    <source>
        <dbReference type="EMBL" id="KHN78969.1"/>
    </source>
</evidence>
<dbReference type="AlphaFoldDB" id="A0A0B2VBX7"/>
<keyword evidence="2" id="KW-1185">Reference proteome</keyword>